<protein>
    <submittedName>
        <fullName evidence="3">2-haloacid dehalogenase</fullName>
    </submittedName>
</protein>
<reference evidence="3 4" key="1">
    <citation type="submission" date="2016-10" db="EMBL/GenBank/DDBJ databases">
        <authorList>
            <person name="de Groot N.N."/>
        </authorList>
    </citation>
    <scope>NUCLEOTIDE SEQUENCE [LARGE SCALE GENOMIC DNA]</scope>
    <source>
        <strain evidence="3 4">CGMCC 1.8712</strain>
    </source>
</reference>
<dbReference type="InterPro" id="IPR006328">
    <property type="entry name" value="2-HAD"/>
</dbReference>
<keyword evidence="2" id="KW-0378">Hydrolase</keyword>
<accession>A0A1H3WFM2</accession>
<organism evidence="3 4">
    <name type="scientific">Haloplanus vescus</name>
    <dbReference type="NCBI Taxonomy" id="555874"/>
    <lineage>
        <taxon>Archaea</taxon>
        <taxon>Methanobacteriati</taxon>
        <taxon>Methanobacteriota</taxon>
        <taxon>Stenosarchaea group</taxon>
        <taxon>Halobacteria</taxon>
        <taxon>Halobacteriales</taxon>
        <taxon>Haloferacaceae</taxon>
        <taxon>Haloplanus</taxon>
    </lineage>
</organism>
<name>A0A1H3WFM2_9EURY</name>
<proteinExistence type="inferred from homology"/>
<evidence type="ECO:0000313" key="3">
    <source>
        <dbReference type="EMBL" id="SDZ85936.1"/>
    </source>
</evidence>
<dbReference type="SFLD" id="SFLDS00003">
    <property type="entry name" value="Haloacid_Dehalogenase"/>
    <property type="match status" value="1"/>
</dbReference>
<evidence type="ECO:0000256" key="1">
    <source>
        <dbReference type="ARBA" id="ARBA00008106"/>
    </source>
</evidence>
<dbReference type="STRING" id="555874.SAMN04488065_0832"/>
<dbReference type="InterPro" id="IPR006439">
    <property type="entry name" value="HAD-SF_hydro_IA"/>
</dbReference>
<gene>
    <name evidence="3" type="ORF">SAMN04488065_0832</name>
</gene>
<dbReference type="InterPro" id="IPR051540">
    <property type="entry name" value="S-2-haloacid_dehalogenase"/>
</dbReference>
<dbReference type="Gene3D" id="3.40.50.1000">
    <property type="entry name" value="HAD superfamily/HAD-like"/>
    <property type="match status" value="1"/>
</dbReference>
<sequence length="223" mass="24255">MAGLCFDMYGTLCDTSSVRTRLGETLAVPDRLVAAIDETWRRKQLQYSYQSAQMDDYEPFWDITAHALDYALAAYDVDPSADDRERILTGYDNLDPFPGAAEALDRLSAAGHEVVVLSNGNPAMLKRLADDAGLSPHLDGILSAHAVRTFKPDPAVYEHAADSLGLPIGDCRLISSNAWDIAGAGNAGMATTWVNRTRDPPEHIGARPDREVRTLPEVADDLA</sequence>
<dbReference type="SFLD" id="SFLDG01129">
    <property type="entry name" value="C1.5:_HAD__Beta-PGM__Phosphata"/>
    <property type="match status" value="1"/>
</dbReference>
<comment type="similarity">
    <text evidence="1">Belongs to the HAD-like hydrolase superfamily. S-2-haloalkanoic acid dehalogenase family.</text>
</comment>
<dbReference type="CDD" id="cd02588">
    <property type="entry name" value="HAD_L2-DEX"/>
    <property type="match status" value="1"/>
</dbReference>
<dbReference type="OrthoDB" id="316978at2157"/>
<evidence type="ECO:0000313" key="4">
    <source>
        <dbReference type="Proteomes" id="UP000236755"/>
    </source>
</evidence>
<dbReference type="InterPro" id="IPR023214">
    <property type="entry name" value="HAD_sf"/>
</dbReference>
<dbReference type="GO" id="GO:0019120">
    <property type="term" value="F:hydrolase activity, acting on acid halide bonds, in C-halide compounds"/>
    <property type="evidence" value="ECO:0007669"/>
    <property type="project" value="InterPro"/>
</dbReference>
<dbReference type="NCBIfam" id="TIGR01493">
    <property type="entry name" value="HAD-SF-IA-v2"/>
    <property type="match status" value="1"/>
</dbReference>
<dbReference type="Pfam" id="PF00702">
    <property type="entry name" value="Hydrolase"/>
    <property type="match status" value="1"/>
</dbReference>
<dbReference type="Proteomes" id="UP000236755">
    <property type="component" value="Unassembled WGS sequence"/>
</dbReference>
<dbReference type="PANTHER" id="PTHR43316">
    <property type="entry name" value="HYDROLASE, HALOACID DELAHOGENASE-RELATED"/>
    <property type="match status" value="1"/>
</dbReference>
<keyword evidence="4" id="KW-1185">Reference proteome</keyword>
<dbReference type="PANTHER" id="PTHR43316:SF3">
    <property type="entry name" value="HALOACID DEHALOGENASE, TYPE II (AFU_ORTHOLOGUE AFUA_2G07750)-RELATED"/>
    <property type="match status" value="1"/>
</dbReference>
<dbReference type="RefSeq" id="WP_092631851.1">
    <property type="nucleotide sequence ID" value="NZ_FNQT01000001.1"/>
</dbReference>
<dbReference type="AlphaFoldDB" id="A0A1H3WFM2"/>
<dbReference type="InterPro" id="IPR023198">
    <property type="entry name" value="PGP-like_dom2"/>
</dbReference>
<evidence type="ECO:0000256" key="2">
    <source>
        <dbReference type="ARBA" id="ARBA00022801"/>
    </source>
</evidence>
<dbReference type="PRINTS" id="PR00413">
    <property type="entry name" value="HADHALOGNASE"/>
</dbReference>
<dbReference type="Gene3D" id="1.10.150.240">
    <property type="entry name" value="Putative phosphatase, domain 2"/>
    <property type="match status" value="1"/>
</dbReference>
<dbReference type="NCBIfam" id="TIGR01428">
    <property type="entry name" value="HAD_type_II"/>
    <property type="match status" value="1"/>
</dbReference>
<dbReference type="SUPFAM" id="SSF56784">
    <property type="entry name" value="HAD-like"/>
    <property type="match status" value="1"/>
</dbReference>
<dbReference type="EMBL" id="FNQT01000001">
    <property type="protein sequence ID" value="SDZ85936.1"/>
    <property type="molecule type" value="Genomic_DNA"/>
</dbReference>
<dbReference type="InterPro" id="IPR036412">
    <property type="entry name" value="HAD-like_sf"/>
</dbReference>